<dbReference type="Gene3D" id="3.80.10.10">
    <property type="entry name" value="Ribonuclease Inhibitor"/>
    <property type="match status" value="3"/>
</dbReference>
<dbReference type="OrthoDB" id="6148273at2759"/>
<dbReference type="PANTHER" id="PTHR24365:SF530">
    <property type="entry name" value="MSTPROX-RELATED"/>
    <property type="match status" value="1"/>
</dbReference>
<dbReference type="InterPro" id="IPR000157">
    <property type="entry name" value="TIR_dom"/>
</dbReference>
<feature type="signal peptide" evidence="14">
    <location>
        <begin position="1"/>
        <end position="20"/>
    </location>
</feature>
<evidence type="ECO:0000256" key="6">
    <source>
        <dbReference type="ARBA" id="ARBA00022729"/>
    </source>
</evidence>
<organism evidence="16 17">
    <name type="scientific">Mytilus galloprovincialis</name>
    <name type="common">Mediterranean mussel</name>
    <dbReference type="NCBI Taxonomy" id="29158"/>
    <lineage>
        <taxon>Eukaryota</taxon>
        <taxon>Metazoa</taxon>
        <taxon>Spiralia</taxon>
        <taxon>Lophotrochozoa</taxon>
        <taxon>Mollusca</taxon>
        <taxon>Bivalvia</taxon>
        <taxon>Autobranchia</taxon>
        <taxon>Pteriomorphia</taxon>
        <taxon>Mytilida</taxon>
        <taxon>Mytiloidea</taxon>
        <taxon>Mytilidae</taxon>
        <taxon>Mytilinae</taxon>
        <taxon>Mytilus</taxon>
    </lineage>
</organism>
<keyword evidence="5 13" id="KW-0812">Transmembrane</keyword>
<keyword evidence="11 16" id="KW-0675">Receptor</keyword>
<dbReference type="EMBL" id="UYJE01004720">
    <property type="protein sequence ID" value="VDI30713.1"/>
    <property type="molecule type" value="Genomic_DNA"/>
</dbReference>
<dbReference type="InterPro" id="IPR001611">
    <property type="entry name" value="Leu-rich_rpt"/>
</dbReference>
<evidence type="ECO:0000256" key="12">
    <source>
        <dbReference type="ARBA" id="ARBA00023180"/>
    </source>
</evidence>
<dbReference type="SMART" id="SM00365">
    <property type="entry name" value="LRR_SD22"/>
    <property type="match status" value="7"/>
</dbReference>
<feature type="chain" id="PRO_5032341873" evidence="14">
    <location>
        <begin position="21"/>
        <end position="906"/>
    </location>
</feature>
<dbReference type="PROSITE" id="PS51450">
    <property type="entry name" value="LRR"/>
    <property type="match status" value="2"/>
</dbReference>
<dbReference type="SUPFAM" id="SSF52200">
    <property type="entry name" value="Toll/Interleukin receptor TIR domain"/>
    <property type="match status" value="1"/>
</dbReference>
<dbReference type="SUPFAM" id="SSF52058">
    <property type="entry name" value="L domain-like"/>
    <property type="match status" value="2"/>
</dbReference>
<dbReference type="PANTHER" id="PTHR24365">
    <property type="entry name" value="TOLL-LIKE RECEPTOR"/>
    <property type="match status" value="1"/>
</dbReference>
<dbReference type="InterPro" id="IPR003591">
    <property type="entry name" value="Leu-rich_rpt_typical-subtyp"/>
</dbReference>
<dbReference type="AlphaFoldDB" id="A0A8B6E871"/>
<evidence type="ECO:0000256" key="9">
    <source>
        <dbReference type="ARBA" id="ARBA00022989"/>
    </source>
</evidence>
<feature type="transmembrane region" description="Helical" evidence="13">
    <location>
        <begin position="710"/>
        <end position="734"/>
    </location>
</feature>
<keyword evidence="8" id="KW-0391">Immunity</keyword>
<comment type="caution">
    <text evidence="16">The sequence shown here is derived from an EMBL/GenBank/DDBJ whole genome shotgun (WGS) entry which is preliminary data.</text>
</comment>
<dbReference type="GO" id="GO:0007165">
    <property type="term" value="P:signal transduction"/>
    <property type="evidence" value="ECO:0007669"/>
    <property type="project" value="InterPro"/>
</dbReference>
<evidence type="ECO:0000313" key="17">
    <source>
        <dbReference type="Proteomes" id="UP000596742"/>
    </source>
</evidence>
<keyword evidence="4" id="KW-0433">Leucine-rich repeat</keyword>
<evidence type="ECO:0000256" key="13">
    <source>
        <dbReference type="SAM" id="Phobius"/>
    </source>
</evidence>
<dbReference type="Proteomes" id="UP000596742">
    <property type="component" value="Unassembled WGS sequence"/>
</dbReference>
<keyword evidence="17" id="KW-1185">Reference proteome</keyword>
<keyword evidence="12" id="KW-0325">Glycoprotein</keyword>
<dbReference type="Pfam" id="PF13855">
    <property type="entry name" value="LRR_8"/>
    <property type="match status" value="2"/>
</dbReference>
<dbReference type="SMART" id="SM00369">
    <property type="entry name" value="LRR_TYP"/>
    <property type="match status" value="6"/>
</dbReference>
<accession>A0A8B6E871</accession>
<keyword evidence="7" id="KW-0677">Repeat</keyword>
<evidence type="ECO:0000256" key="4">
    <source>
        <dbReference type="ARBA" id="ARBA00022614"/>
    </source>
</evidence>
<keyword evidence="10 13" id="KW-0472">Membrane</keyword>
<dbReference type="FunFam" id="3.40.50.10140:FF:000001">
    <property type="entry name" value="Toll-like receptor 2"/>
    <property type="match status" value="1"/>
</dbReference>
<keyword evidence="9 13" id="KW-1133">Transmembrane helix</keyword>
<dbReference type="GO" id="GO:0045087">
    <property type="term" value="P:innate immune response"/>
    <property type="evidence" value="ECO:0007669"/>
    <property type="project" value="UniProtKB-KW"/>
</dbReference>
<evidence type="ECO:0000256" key="1">
    <source>
        <dbReference type="ARBA" id="ARBA00004479"/>
    </source>
</evidence>
<comment type="similarity">
    <text evidence="2">Belongs to the Toll-like receptor family.</text>
</comment>
<evidence type="ECO:0000256" key="7">
    <source>
        <dbReference type="ARBA" id="ARBA00022737"/>
    </source>
</evidence>
<evidence type="ECO:0000256" key="8">
    <source>
        <dbReference type="ARBA" id="ARBA00022859"/>
    </source>
</evidence>
<name>A0A8B6E871_MYTGA</name>
<evidence type="ECO:0000256" key="3">
    <source>
        <dbReference type="ARBA" id="ARBA00022588"/>
    </source>
</evidence>
<dbReference type="SMART" id="SM00255">
    <property type="entry name" value="TIR"/>
    <property type="match status" value="1"/>
</dbReference>
<gene>
    <name evidence="16" type="ORF">MGAL_10B038661</name>
</gene>
<evidence type="ECO:0000256" key="14">
    <source>
        <dbReference type="SAM" id="SignalP"/>
    </source>
</evidence>
<dbReference type="InterPro" id="IPR032675">
    <property type="entry name" value="LRR_dom_sf"/>
</dbReference>
<reference evidence="16" key="1">
    <citation type="submission" date="2018-11" db="EMBL/GenBank/DDBJ databases">
        <authorList>
            <person name="Alioto T."/>
            <person name="Alioto T."/>
        </authorList>
    </citation>
    <scope>NUCLEOTIDE SEQUENCE</scope>
</reference>
<evidence type="ECO:0000256" key="10">
    <source>
        <dbReference type="ARBA" id="ARBA00023136"/>
    </source>
</evidence>
<dbReference type="Gene3D" id="3.40.50.10140">
    <property type="entry name" value="Toll/interleukin-1 receptor homology (TIR) domain"/>
    <property type="match status" value="1"/>
</dbReference>
<evidence type="ECO:0000256" key="2">
    <source>
        <dbReference type="ARBA" id="ARBA00009634"/>
    </source>
</evidence>
<dbReference type="Pfam" id="PF13676">
    <property type="entry name" value="TIR_2"/>
    <property type="match status" value="1"/>
</dbReference>
<evidence type="ECO:0000259" key="15">
    <source>
        <dbReference type="PROSITE" id="PS50104"/>
    </source>
</evidence>
<dbReference type="Pfam" id="PF13516">
    <property type="entry name" value="LRR_6"/>
    <property type="match status" value="1"/>
</dbReference>
<comment type="subcellular location">
    <subcellularLocation>
        <location evidence="1">Membrane</location>
        <topology evidence="1">Single-pass type I membrane protein</topology>
    </subcellularLocation>
</comment>
<keyword evidence="6 14" id="KW-0732">Signal</keyword>
<proteinExistence type="inferred from homology"/>
<evidence type="ECO:0000313" key="16">
    <source>
        <dbReference type="EMBL" id="VDI30713.1"/>
    </source>
</evidence>
<dbReference type="PROSITE" id="PS50104">
    <property type="entry name" value="TIR"/>
    <property type="match status" value="1"/>
</dbReference>
<sequence>MDKIVFIWMVNIFNFNFLAGQNSQQCTTEKRCQCKEVEPGLLADCSGLNLDFYPRFFDGIVTIDVSYNKLKDFPSTIDVPTTLKHLNLSGNLLRRIDTDKSRKLFSHINDLASLNLSSNLIPLDPNVYPADIFMNLTKLKSLDLTRNNITSVEFRTLDHVIKPLVSLEMFAIDGSEKISFGVGFGTLKYLWHLRLYGSCNRNRLLTIGKDYFDNLSNLRTLDISSEITRNFTTMDWTTSLCSLFYIHRGAISKLSHLKYLDISYNRELGLCGFSNITHDLPSTQIKIFRANYLHCNAGPSVTLFCDDIKPLTNTTLEELYFDGNNIDFAQTGVLYYLPVSLKRLTLRSNRWIQNRYTYCNTFGLTNLTYLDISDMNIHQISSDERYVDCLNFFRIINCEKLRSSSFGTSLNPRVWEACIEQCLKPQTIENFNAQTKRGEVYETSNISYPLTCSTPISFATNVNMFFVPRNLEHIVMNNSRLGHTLSYIYFASSNLKSLVLSHNQFYSLIGPICNATKLKYLDLSNNRCSYLSPYVFRELIALEKLILDNNLIGSAQILQEKNVRDLFSMQLKLKELSLASNGIKFLPTEIFRNLKKIRLLNLSKNQLSDWNVNLEHMRHLIYLDLSENQILFLSDSGMALIGSGFSKIFTIDLSINPIQCNCDSYSFILWLIKCKEKFKKFKQYTCSLMKPNITDIPNANIYLTKKCSSYVSLTVLAINFIICFLALLVIVIIYRNRWKLRYWYYIAKRQYFRGYNRVADEKRYRFDAFISYADEDRIFVTKSVKTKLEEEAGLRLCIHHRDFIPGCDIADNIINAIHQSRKVIFIITEAFLKSEWCMYELNMAHTENVISRQGTNMLILVFKEDIPQNRIPQKIQQIVQEEVYLDFPDDIEDEVIFWNHLTRSIL</sequence>
<dbReference type="GO" id="GO:0005886">
    <property type="term" value="C:plasma membrane"/>
    <property type="evidence" value="ECO:0007669"/>
    <property type="project" value="TreeGrafter"/>
</dbReference>
<evidence type="ECO:0000256" key="11">
    <source>
        <dbReference type="ARBA" id="ARBA00023170"/>
    </source>
</evidence>
<feature type="domain" description="TIR" evidence="15">
    <location>
        <begin position="764"/>
        <end position="905"/>
    </location>
</feature>
<dbReference type="GO" id="GO:0038023">
    <property type="term" value="F:signaling receptor activity"/>
    <property type="evidence" value="ECO:0007669"/>
    <property type="project" value="TreeGrafter"/>
</dbReference>
<keyword evidence="3" id="KW-0399">Innate immunity</keyword>
<evidence type="ECO:0000256" key="5">
    <source>
        <dbReference type="ARBA" id="ARBA00022692"/>
    </source>
</evidence>
<protein>
    <submittedName>
        <fullName evidence="16">Toll-like receptor 13</fullName>
    </submittedName>
</protein>
<dbReference type="InterPro" id="IPR035897">
    <property type="entry name" value="Toll_tir_struct_dom_sf"/>
</dbReference>